<proteinExistence type="predicted"/>
<sequence>MIKKRNLFFLSLLVQFSLFAQEENIGAISTDRPNATYAASMMNYKYLQVESGGIYQELEGNGYVEDAITYNTSVIRYGLLTNLEVQASWSYQENNYHHRDLTSKNGFSALHLATKVGVTEQMGWVPKMTLFSQLSFPFAASKDYQNETTGIEVRMLMNNDLSKRSSLSYNLGVNKLNDASEISYVYTLSYGYSITQKIGLFAEVYANIPEDHTAEHFWDIGGTYLLSNNFQADLLFGTGFDNAQNYQIAAGLSYRFSKNPSKASEVK</sequence>
<name>A0AC61Y3F5_9FLAO</name>
<dbReference type="EMBL" id="CABVMM010000001">
    <property type="protein sequence ID" value="VVU98996.1"/>
    <property type="molecule type" value="Genomic_DNA"/>
</dbReference>
<evidence type="ECO:0000313" key="1">
    <source>
        <dbReference type="EMBL" id="VVU98996.1"/>
    </source>
</evidence>
<dbReference type="Proteomes" id="UP000356253">
    <property type="component" value="Unassembled WGS sequence"/>
</dbReference>
<comment type="caution">
    <text evidence="1">The sequence shown here is derived from an EMBL/GenBank/DDBJ whole genome shotgun (WGS) entry which is preliminary data.</text>
</comment>
<reference evidence="1" key="1">
    <citation type="submission" date="2019-09" db="EMBL/GenBank/DDBJ databases">
        <authorList>
            <person name="Rodrigo-Torres L."/>
            <person name="Arahal R. D."/>
            <person name="Lucena T."/>
        </authorList>
    </citation>
    <scope>NUCLEOTIDE SEQUENCE</scope>
    <source>
        <strain evidence="1">ISS653</strain>
    </source>
</reference>
<protein>
    <submittedName>
        <fullName evidence="1">Uncharacterized protein</fullName>
    </submittedName>
</protein>
<evidence type="ECO:0000313" key="2">
    <source>
        <dbReference type="Proteomes" id="UP000356253"/>
    </source>
</evidence>
<accession>A0AC61Y3F5</accession>
<keyword evidence="2" id="KW-1185">Reference proteome</keyword>
<organism evidence="1 2">
    <name type="scientific">Mesonia oceanica</name>
    <dbReference type="NCBI Taxonomy" id="2687242"/>
    <lineage>
        <taxon>Bacteria</taxon>
        <taxon>Pseudomonadati</taxon>
        <taxon>Bacteroidota</taxon>
        <taxon>Flavobacteriia</taxon>
        <taxon>Flavobacteriales</taxon>
        <taxon>Flavobacteriaceae</taxon>
        <taxon>Mesonia</taxon>
    </lineage>
</organism>
<gene>
    <name evidence="1" type="ORF">FVB9532_00245</name>
</gene>